<feature type="transmembrane region" description="Helical" evidence="1">
    <location>
        <begin position="7"/>
        <end position="27"/>
    </location>
</feature>
<organism evidence="2 3">
    <name type="scientific">Candidatus Portnoybacteria bacterium CG11_big_fil_rev_8_21_14_0_20_40_15</name>
    <dbReference type="NCBI Taxonomy" id="1974817"/>
    <lineage>
        <taxon>Bacteria</taxon>
        <taxon>Candidatus Portnoyibacteriota</taxon>
    </lineage>
</organism>
<proteinExistence type="predicted"/>
<sequence>MFAINKKIIIFLAAGFLAVGLGIWYWVAGSVRDFEWEPKGVLEIKVTIGPFCPVERPGVPCPGPPDAYTSRQVTIFESDGKTIVFQDYLDKEGNFGVGLSPDDYQVLVSPGGIGQPPKRTVTIKNGETTKLDIDIDTGKR</sequence>
<keyword evidence="1" id="KW-0812">Transmembrane</keyword>
<gene>
    <name evidence="2" type="ORF">COV84_02420</name>
</gene>
<dbReference type="EMBL" id="PCVO01000037">
    <property type="protein sequence ID" value="PIQ75179.1"/>
    <property type="molecule type" value="Genomic_DNA"/>
</dbReference>
<keyword evidence="1" id="KW-1133">Transmembrane helix</keyword>
<evidence type="ECO:0000256" key="1">
    <source>
        <dbReference type="SAM" id="Phobius"/>
    </source>
</evidence>
<dbReference type="Proteomes" id="UP000229317">
    <property type="component" value="Unassembled WGS sequence"/>
</dbReference>
<keyword evidence="1" id="KW-0472">Membrane</keyword>
<evidence type="ECO:0000313" key="2">
    <source>
        <dbReference type="EMBL" id="PIQ75179.1"/>
    </source>
</evidence>
<protein>
    <recommendedName>
        <fullName evidence="4">Carboxypeptidase regulatory-like domain-containing protein</fullName>
    </recommendedName>
</protein>
<reference evidence="2 3" key="1">
    <citation type="submission" date="2017-09" db="EMBL/GenBank/DDBJ databases">
        <title>Depth-based differentiation of microbial function through sediment-hosted aquifers and enrichment of novel symbionts in the deep terrestrial subsurface.</title>
        <authorList>
            <person name="Probst A.J."/>
            <person name="Ladd B."/>
            <person name="Jarett J.K."/>
            <person name="Geller-Mcgrath D.E."/>
            <person name="Sieber C.M."/>
            <person name="Emerson J.B."/>
            <person name="Anantharaman K."/>
            <person name="Thomas B.C."/>
            <person name="Malmstrom R."/>
            <person name="Stieglmeier M."/>
            <person name="Klingl A."/>
            <person name="Woyke T."/>
            <person name="Ryan C.M."/>
            <person name="Banfield J.F."/>
        </authorList>
    </citation>
    <scope>NUCLEOTIDE SEQUENCE [LARGE SCALE GENOMIC DNA]</scope>
    <source>
        <strain evidence="2">CG11_big_fil_rev_8_21_14_0_20_40_15</strain>
    </source>
</reference>
<evidence type="ECO:0008006" key="4">
    <source>
        <dbReference type="Google" id="ProtNLM"/>
    </source>
</evidence>
<evidence type="ECO:0000313" key="3">
    <source>
        <dbReference type="Proteomes" id="UP000229317"/>
    </source>
</evidence>
<accession>A0A2H0KSQ7</accession>
<name>A0A2H0KSQ7_9BACT</name>
<comment type="caution">
    <text evidence="2">The sequence shown here is derived from an EMBL/GenBank/DDBJ whole genome shotgun (WGS) entry which is preliminary data.</text>
</comment>
<dbReference type="AlphaFoldDB" id="A0A2H0KSQ7"/>